<dbReference type="AlphaFoldDB" id="A0A485LWH8"/>
<proteinExistence type="predicted"/>
<reference evidence="1" key="1">
    <citation type="submission" date="2019-03" db="EMBL/GenBank/DDBJ databases">
        <authorList>
            <person name="Hao L."/>
        </authorList>
    </citation>
    <scope>NUCLEOTIDE SEQUENCE</scope>
</reference>
<dbReference type="Pfam" id="PF06314">
    <property type="entry name" value="ADC"/>
    <property type="match status" value="1"/>
</dbReference>
<dbReference type="SUPFAM" id="SSF160104">
    <property type="entry name" value="Acetoacetate decarboxylase-like"/>
    <property type="match status" value="1"/>
</dbReference>
<dbReference type="Gene3D" id="2.40.400.10">
    <property type="entry name" value="Acetoacetate decarboxylase-like"/>
    <property type="match status" value="1"/>
</dbReference>
<protein>
    <submittedName>
        <fullName evidence="1">Acetoacetate decarboxylase (ADC)</fullName>
    </submittedName>
</protein>
<gene>
    <name evidence="1" type="primary">ADC</name>
    <name evidence="1" type="ORF">SCFA_140026</name>
</gene>
<dbReference type="InterPro" id="IPR010451">
    <property type="entry name" value="Acetoacetate_decarboxylase"/>
</dbReference>
<dbReference type="GO" id="GO:0016829">
    <property type="term" value="F:lyase activity"/>
    <property type="evidence" value="ECO:0007669"/>
    <property type="project" value="InterPro"/>
</dbReference>
<accession>A0A485LWH8</accession>
<dbReference type="InterPro" id="IPR023375">
    <property type="entry name" value="ADC_dom_sf"/>
</dbReference>
<evidence type="ECO:0000313" key="1">
    <source>
        <dbReference type="EMBL" id="VFU12541.1"/>
    </source>
</evidence>
<dbReference type="EMBL" id="CAADRM010000046">
    <property type="protein sequence ID" value="VFU12541.1"/>
    <property type="molecule type" value="Genomic_DNA"/>
</dbReference>
<name>A0A485LWH8_9ZZZZ</name>
<organism evidence="1">
    <name type="scientific">anaerobic digester metagenome</name>
    <dbReference type="NCBI Taxonomy" id="1263854"/>
    <lineage>
        <taxon>unclassified sequences</taxon>
        <taxon>metagenomes</taxon>
        <taxon>ecological metagenomes</taxon>
    </lineage>
</organism>
<sequence length="257" mass="29341">MKKGEFFKGVIQWEMMTKDRSIEGKLPVFYYDNTAMTAIFTASTEKIRRHLPLPEMHPVEVWKDRAMVAFTAFEYRSTDIDPYNEFSISFPITFGKKPIPGLTVLGMMAKRYFTAYVWQLPVTTERARRGGVDMYGYPKYLADIVFTDEGGMLSCSLSEGGRNILILKGKKLKTSSEKVNRFKTFSVKDGVPLAANVYMNPLKFGKSVSRKAARLTLGDHEVSRQLLDMDLSPCPIFFQYMPLMEAILFGPRNLMDD</sequence>